<feature type="region of interest" description="Disordered" evidence="1">
    <location>
        <begin position="100"/>
        <end position="127"/>
    </location>
</feature>
<evidence type="ECO:0000256" key="1">
    <source>
        <dbReference type="SAM" id="MobiDB-lite"/>
    </source>
</evidence>
<sequence length="264" mass="28293">MKKTRNMYTTFPNQTTTAITTTNTTTTTTTMTTTTTTTTTPTSISLSGSSKAIQLPAKVKVKIRSRSDSGQRPSTPLPIEEHRFRFGAVYALADTDTSSAAGAGAGADTGKGTTLPRPSTETKRDEARLQIPTSSEIAYISKVSNSDNAARYVPLYPADDGSMIVITPPLRLSSSLSSAYSEASTVTLNGSLQCQTAMTDNVGVGNGKGREKEGMDDEFISQPRSFIVMVEQKTSIRTTSRPPRPPTTTPTTTTVTAKRYNLRQ</sequence>
<dbReference type="AlphaFoldDB" id="A0A9W9AYB9"/>
<organism evidence="2 3">
    <name type="scientific">Lentinula lateritia</name>
    <dbReference type="NCBI Taxonomy" id="40482"/>
    <lineage>
        <taxon>Eukaryota</taxon>
        <taxon>Fungi</taxon>
        <taxon>Dikarya</taxon>
        <taxon>Basidiomycota</taxon>
        <taxon>Agaricomycotina</taxon>
        <taxon>Agaricomycetes</taxon>
        <taxon>Agaricomycetidae</taxon>
        <taxon>Agaricales</taxon>
        <taxon>Marasmiineae</taxon>
        <taxon>Omphalotaceae</taxon>
        <taxon>Lentinula</taxon>
    </lineage>
</organism>
<name>A0A9W9AYB9_9AGAR</name>
<comment type="caution">
    <text evidence="2">The sequence shown here is derived from an EMBL/GenBank/DDBJ whole genome shotgun (WGS) entry which is preliminary data.</text>
</comment>
<evidence type="ECO:0000313" key="2">
    <source>
        <dbReference type="EMBL" id="KAJ4492138.1"/>
    </source>
</evidence>
<evidence type="ECO:0000313" key="3">
    <source>
        <dbReference type="Proteomes" id="UP001150238"/>
    </source>
</evidence>
<proteinExistence type="predicted"/>
<dbReference type="Proteomes" id="UP001150238">
    <property type="component" value="Unassembled WGS sequence"/>
</dbReference>
<reference evidence="2" key="1">
    <citation type="submission" date="2022-08" db="EMBL/GenBank/DDBJ databases">
        <authorList>
            <consortium name="DOE Joint Genome Institute"/>
            <person name="Min B."/>
            <person name="Riley R."/>
            <person name="Sierra-Patev S."/>
            <person name="Naranjo-Ortiz M."/>
            <person name="Looney B."/>
            <person name="Konkel Z."/>
            <person name="Slot J.C."/>
            <person name="Sakamoto Y."/>
            <person name="Steenwyk J.L."/>
            <person name="Rokas A."/>
            <person name="Carro J."/>
            <person name="Camarero S."/>
            <person name="Ferreira P."/>
            <person name="Molpeceres G."/>
            <person name="Ruiz-Duenas F.J."/>
            <person name="Serrano A."/>
            <person name="Henrissat B."/>
            <person name="Drula E."/>
            <person name="Hughes K.W."/>
            <person name="Mata J.L."/>
            <person name="Ishikawa N.K."/>
            <person name="Vargas-Isla R."/>
            <person name="Ushijima S."/>
            <person name="Smith C.A."/>
            <person name="Ahrendt S."/>
            <person name="Andreopoulos W."/>
            <person name="He G."/>
            <person name="Labutti K."/>
            <person name="Lipzen A."/>
            <person name="Ng V."/>
            <person name="Sandor L."/>
            <person name="Barry K."/>
            <person name="Martinez A.T."/>
            <person name="Xiao Y."/>
            <person name="Gibbons J.G."/>
            <person name="Terashima K."/>
            <person name="Hibbett D.S."/>
            <person name="Grigoriev I.V."/>
        </authorList>
    </citation>
    <scope>NUCLEOTIDE SEQUENCE</scope>
    <source>
        <strain evidence="2">Sp2 HRB7682 ss15</strain>
    </source>
</reference>
<feature type="region of interest" description="Disordered" evidence="1">
    <location>
        <begin position="233"/>
        <end position="264"/>
    </location>
</feature>
<accession>A0A9W9AYB9</accession>
<dbReference type="EMBL" id="JANVFS010000005">
    <property type="protein sequence ID" value="KAJ4492138.1"/>
    <property type="molecule type" value="Genomic_DNA"/>
</dbReference>
<protein>
    <submittedName>
        <fullName evidence="2">Uncharacterized protein</fullName>
    </submittedName>
</protein>
<gene>
    <name evidence="2" type="ORF">C8J55DRAFT_603179</name>
</gene>
<reference evidence="2" key="2">
    <citation type="journal article" date="2023" name="Proc. Natl. Acad. Sci. U.S.A.">
        <title>A global phylogenomic analysis of the shiitake genus Lentinula.</title>
        <authorList>
            <person name="Sierra-Patev S."/>
            <person name="Min B."/>
            <person name="Naranjo-Ortiz M."/>
            <person name="Looney B."/>
            <person name="Konkel Z."/>
            <person name="Slot J.C."/>
            <person name="Sakamoto Y."/>
            <person name="Steenwyk J.L."/>
            <person name="Rokas A."/>
            <person name="Carro J."/>
            <person name="Camarero S."/>
            <person name="Ferreira P."/>
            <person name="Molpeceres G."/>
            <person name="Ruiz-Duenas F.J."/>
            <person name="Serrano A."/>
            <person name="Henrissat B."/>
            <person name="Drula E."/>
            <person name="Hughes K.W."/>
            <person name="Mata J.L."/>
            <person name="Ishikawa N.K."/>
            <person name="Vargas-Isla R."/>
            <person name="Ushijima S."/>
            <person name="Smith C.A."/>
            <person name="Donoghue J."/>
            <person name="Ahrendt S."/>
            <person name="Andreopoulos W."/>
            <person name="He G."/>
            <person name="LaButti K."/>
            <person name="Lipzen A."/>
            <person name="Ng V."/>
            <person name="Riley R."/>
            <person name="Sandor L."/>
            <person name="Barry K."/>
            <person name="Martinez A.T."/>
            <person name="Xiao Y."/>
            <person name="Gibbons J.G."/>
            <person name="Terashima K."/>
            <person name="Grigoriev I.V."/>
            <person name="Hibbett D."/>
        </authorList>
    </citation>
    <scope>NUCLEOTIDE SEQUENCE</scope>
    <source>
        <strain evidence="2">Sp2 HRB7682 ss15</strain>
    </source>
</reference>